<reference evidence="1" key="2">
    <citation type="submission" date="2023-05" db="EMBL/GenBank/DDBJ databases">
        <authorList>
            <consortium name="Lawrence Berkeley National Laboratory"/>
            <person name="Steindorff A."/>
            <person name="Hensen N."/>
            <person name="Bonometti L."/>
            <person name="Westerberg I."/>
            <person name="Brannstrom I.O."/>
            <person name="Guillou S."/>
            <person name="Cros-Aarteil S."/>
            <person name="Calhoun S."/>
            <person name="Haridas S."/>
            <person name="Kuo A."/>
            <person name="Mondo S."/>
            <person name="Pangilinan J."/>
            <person name="Riley R."/>
            <person name="Labutti K."/>
            <person name="Andreopoulos B."/>
            <person name="Lipzen A."/>
            <person name="Chen C."/>
            <person name="Yanf M."/>
            <person name="Daum C."/>
            <person name="Ng V."/>
            <person name="Clum A."/>
            <person name="Ohm R."/>
            <person name="Martin F."/>
            <person name="Silar P."/>
            <person name="Natvig D."/>
            <person name="Lalanne C."/>
            <person name="Gautier V."/>
            <person name="Ament-Velasquez S.L."/>
            <person name="Kruys A."/>
            <person name="Hutchinson M.I."/>
            <person name="Powell A.J."/>
            <person name="Barry K."/>
            <person name="Miller A.N."/>
            <person name="Grigoriev I.V."/>
            <person name="Debuchy R."/>
            <person name="Gladieux P."/>
            <person name="Thoren M.H."/>
            <person name="Johannesson H."/>
        </authorList>
    </citation>
    <scope>NUCLEOTIDE SEQUENCE</scope>
    <source>
        <strain evidence="1">CBS 103.79</strain>
    </source>
</reference>
<proteinExistence type="predicted"/>
<dbReference type="Proteomes" id="UP001303889">
    <property type="component" value="Unassembled WGS sequence"/>
</dbReference>
<keyword evidence="2" id="KW-1185">Reference proteome</keyword>
<dbReference type="InterPro" id="IPR011043">
    <property type="entry name" value="Gal_Oxase/kelch_b-propeller"/>
</dbReference>
<gene>
    <name evidence="1" type="ORF">C8A05DRAFT_46662</name>
</gene>
<comment type="caution">
    <text evidence="1">The sequence shown here is derived from an EMBL/GenBank/DDBJ whole genome shotgun (WGS) entry which is preliminary data.</text>
</comment>
<protein>
    <submittedName>
        <fullName evidence="1">Uncharacterized protein</fullName>
    </submittedName>
</protein>
<dbReference type="SUPFAM" id="SSF50965">
    <property type="entry name" value="Galactose oxidase, central domain"/>
    <property type="match status" value="1"/>
</dbReference>
<evidence type="ECO:0000313" key="2">
    <source>
        <dbReference type="Proteomes" id="UP001303889"/>
    </source>
</evidence>
<evidence type="ECO:0000313" key="1">
    <source>
        <dbReference type="EMBL" id="KAK3899211.1"/>
    </source>
</evidence>
<dbReference type="AlphaFoldDB" id="A0AAN6RR81"/>
<reference evidence="1" key="1">
    <citation type="journal article" date="2023" name="Mol. Phylogenet. Evol.">
        <title>Genome-scale phylogeny and comparative genomics of the fungal order Sordariales.</title>
        <authorList>
            <person name="Hensen N."/>
            <person name="Bonometti L."/>
            <person name="Westerberg I."/>
            <person name="Brannstrom I.O."/>
            <person name="Guillou S."/>
            <person name="Cros-Aarteil S."/>
            <person name="Calhoun S."/>
            <person name="Haridas S."/>
            <person name="Kuo A."/>
            <person name="Mondo S."/>
            <person name="Pangilinan J."/>
            <person name="Riley R."/>
            <person name="LaButti K."/>
            <person name="Andreopoulos B."/>
            <person name="Lipzen A."/>
            <person name="Chen C."/>
            <person name="Yan M."/>
            <person name="Daum C."/>
            <person name="Ng V."/>
            <person name="Clum A."/>
            <person name="Steindorff A."/>
            <person name="Ohm R.A."/>
            <person name="Martin F."/>
            <person name="Silar P."/>
            <person name="Natvig D.O."/>
            <person name="Lalanne C."/>
            <person name="Gautier V."/>
            <person name="Ament-Velasquez S.L."/>
            <person name="Kruys A."/>
            <person name="Hutchinson M.I."/>
            <person name="Powell A.J."/>
            <person name="Barry K."/>
            <person name="Miller A.N."/>
            <person name="Grigoriev I.V."/>
            <person name="Debuchy R."/>
            <person name="Gladieux P."/>
            <person name="Hiltunen Thoren M."/>
            <person name="Johannesson H."/>
        </authorList>
    </citation>
    <scope>NUCLEOTIDE SEQUENCE</scope>
    <source>
        <strain evidence="1">CBS 103.79</strain>
    </source>
</reference>
<name>A0AAN6RR81_9PEZI</name>
<organism evidence="1 2">
    <name type="scientific">Staphylotrichum tortipilum</name>
    <dbReference type="NCBI Taxonomy" id="2831512"/>
    <lineage>
        <taxon>Eukaryota</taxon>
        <taxon>Fungi</taxon>
        <taxon>Dikarya</taxon>
        <taxon>Ascomycota</taxon>
        <taxon>Pezizomycotina</taxon>
        <taxon>Sordariomycetes</taxon>
        <taxon>Sordariomycetidae</taxon>
        <taxon>Sordariales</taxon>
        <taxon>Chaetomiaceae</taxon>
        <taxon>Staphylotrichum</taxon>
    </lineage>
</organism>
<dbReference type="EMBL" id="MU855818">
    <property type="protein sequence ID" value="KAK3899211.1"/>
    <property type="molecule type" value="Genomic_DNA"/>
</dbReference>
<accession>A0AAN6RR81</accession>
<sequence length="227" mass="25363">MIAHGNMDAFAAHNELGLNEASRPIFCFDRFGRTETLLPDGRIIFIGGEHEDHCNPDFFIFNDVVVVHGRGEPTQRPNFRIYVNDMEHGVNLLLKTAVSVRGASPEQIDIYRYPVDVFPPTDFHSATYHKDGGTGKEYICIIGGLGYPGSVHRNATVTYQLDLEDFRIRRMKTGGQEPPPGDGTERITTLTGDTIEVFNDGDNYILSLADMQWSRFARLDAPEVGSN</sequence>